<proteinExistence type="predicted"/>
<dbReference type="STRING" id="945553.A0A0D2NT36"/>
<reference evidence="3" key="1">
    <citation type="submission" date="2014-04" db="EMBL/GenBank/DDBJ databases">
        <title>Evolutionary Origins and Diversification of the Mycorrhizal Mutualists.</title>
        <authorList>
            <consortium name="DOE Joint Genome Institute"/>
            <consortium name="Mycorrhizal Genomics Consortium"/>
            <person name="Kohler A."/>
            <person name="Kuo A."/>
            <person name="Nagy L.G."/>
            <person name="Floudas D."/>
            <person name="Copeland A."/>
            <person name="Barry K.W."/>
            <person name="Cichocki N."/>
            <person name="Veneault-Fourrey C."/>
            <person name="LaButti K."/>
            <person name="Lindquist E.A."/>
            <person name="Lipzen A."/>
            <person name="Lundell T."/>
            <person name="Morin E."/>
            <person name="Murat C."/>
            <person name="Riley R."/>
            <person name="Ohm R."/>
            <person name="Sun H."/>
            <person name="Tunlid A."/>
            <person name="Henrissat B."/>
            <person name="Grigoriev I.V."/>
            <person name="Hibbett D.S."/>
            <person name="Martin F."/>
        </authorList>
    </citation>
    <scope>NUCLEOTIDE SEQUENCE [LARGE SCALE GENOMIC DNA]</scope>
    <source>
        <strain evidence="3">FD-334 SS-4</strain>
    </source>
</reference>
<dbReference type="InterPro" id="IPR029058">
    <property type="entry name" value="AB_hydrolase_fold"/>
</dbReference>
<evidence type="ECO:0000313" key="2">
    <source>
        <dbReference type="EMBL" id="KJA22044.1"/>
    </source>
</evidence>
<dbReference type="GO" id="GO:0016787">
    <property type="term" value="F:hydrolase activity"/>
    <property type="evidence" value="ECO:0007669"/>
    <property type="project" value="InterPro"/>
</dbReference>
<dbReference type="InterPro" id="IPR002925">
    <property type="entry name" value="Dienelactn_hydro"/>
</dbReference>
<evidence type="ECO:0000259" key="1">
    <source>
        <dbReference type="Pfam" id="PF01738"/>
    </source>
</evidence>
<feature type="domain" description="Dienelactone hydrolase" evidence="1">
    <location>
        <begin position="40"/>
        <end position="231"/>
    </location>
</feature>
<name>A0A0D2NT36_HYPSF</name>
<keyword evidence="3" id="KW-1185">Reference proteome</keyword>
<dbReference type="Gene3D" id="3.40.50.1820">
    <property type="entry name" value="alpha/beta hydrolase"/>
    <property type="match status" value="1"/>
</dbReference>
<dbReference type="EMBL" id="KN817553">
    <property type="protein sequence ID" value="KJA22044.1"/>
    <property type="molecule type" value="Genomic_DNA"/>
</dbReference>
<evidence type="ECO:0000313" key="3">
    <source>
        <dbReference type="Proteomes" id="UP000054270"/>
    </source>
</evidence>
<sequence length="237" mass="25996">MSASTDSPLLAGPLGDCCIKGLKHEGEPVGRIETIAGFETYISDPPVGTTGRKKVIIYFADVFGPFYINAKLLQDYFASHGYTVLGVDYFFGDNISSHLGKDGFEMLPWAMGKFEKAQKETPRWIDEVRKIYGEDAAYCAIGYCFGGPFSIEIAATDKVVAAGFAHPGNITEQHLRDLKKPFLLCCAETDQTFPTPARHKAELILAEVKATYHIQVFSGVVHGFATKGDITVENSRK</sequence>
<dbReference type="Pfam" id="PF01738">
    <property type="entry name" value="DLH"/>
    <property type="match status" value="1"/>
</dbReference>
<dbReference type="AlphaFoldDB" id="A0A0D2NT36"/>
<gene>
    <name evidence="2" type="ORF">HYPSUDRAFT_41442</name>
</gene>
<dbReference type="Proteomes" id="UP000054270">
    <property type="component" value="Unassembled WGS sequence"/>
</dbReference>
<protein>
    <recommendedName>
        <fullName evidence="1">Dienelactone hydrolase domain-containing protein</fullName>
    </recommendedName>
</protein>
<dbReference type="SUPFAM" id="SSF53474">
    <property type="entry name" value="alpha/beta-Hydrolases"/>
    <property type="match status" value="1"/>
</dbReference>
<organism evidence="2 3">
    <name type="scientific">Hypholoma sublateritium (strain FD-334 SS-4)</name>
    <dbReference type="NCBI Taxonomy" id="945553"/>
    <lineage>
        <taxon>Eukaryota</taxon>
        <taxon>Fungi</taxon>
        <taxon>Dikarya</taxon>
        <taxon>Basidiomycota</taxon>
        <taxon>Agaricomycotina</taxon>
        <taxon>Agaricomycetes</taxon>
        <taxon>Agaricomycetidae</taxon>
        <taxon>Agaricales</taxon>
        <taxon>Agaricineae</taxon>
        <taxon>Strophariaceae</taxon>
        <taxon>Hypholoma</taxon>
    </lineage>
</organism>
<accession>A0A0D2NT36</accession>
<dbReference type="PANTHER" id="PTHR17630:SF44">
    <property type="entry name" value="PROTEIN AIM2"/>
    <property type="match status" value="1"/>
</dbReference>
<dbReference type="OrthoDB" id="1393670at2759"/>
<dbReference type="PANTHER" id="PTHR17630">
    <property type="entry name" value="DIENELACTONE HYDROLASE"/>
    <property type="match status" value="1"/>
</dbReference>